<feature type="compositionally biased region" description="Low complexity" evidence="1">
    <location>
        <begin position="229"/>
        <end position="240"/>
    </location>
</feature>
<sequence length="260" mass="28209">MSPTVPNKTQTKSKQTACSKKKQSDNHNPESEGAQSIPTPAVSNTNNKRCKPISWEKDGDEGLSSIGVLLDWLADKGNYRNLCGDNKGGSTKAALALEILLLMEEAGNTHRDNKGIQTKIQELQSLFVKASDWLCHTGAGVLKEDILNGTSTVPGVLHKLCKYWDELQPIMSTHSCANLEVTVELTNWDGVPDLLNPEESSSEDSSNDSAICQKKTQQRSNPATKNTQRRSSPTPTGTSSVAQSCAGKRKLRKAHEPQGP</sequence>
<protein>
    <submittedName>
        <fullName evidence="2">Uncharacterized protein</fullName>
    </submittedName>
</protein>
<accession>A0A0L0VDL4</accession>
<feature type="compositionally biased region" description="Polar residues" evidence="1">
    <location>
        <begin position="33"/>
        <end position="47"/>
    </location>
</feature>
<feature type="region of interest" description="Disordered" evidence="1">
    <location>
        <begin position="1"/>
        <end position="56"/>
    </location>
</feature>
<evidence type="ECO:0000256" key="1">
    <source>
        <dbReference type="SAM" id="MobiDB-lite"/>
    </source>
</evidence>
<gene>
    <name evidence="2" type="ORF">PSTG_09397</name>
</gene>
<name>A0A0L0VDL4_9BASI</name>
<comment type="caution">
    <text evidence="2">The sequence shown here is derived from an EMBL/GenBank/DDBJ whole genome shotgun (WGS) entry which is preliminary data.</text>
</comment>
<dbReference type="AlphaFoldDB" id="A0A0L0VDL4"/>
<evidence type="ECO:0000313" key="3">
    <source>
        <dbReference type="Proteomes" id="UP000054564"/>
    </source>
</evidence>
<feature type="region of interest" description="Disordered" evidence="1">
    <location>
        <begin position="192"/>
        <end position="260"/>
    </location>
</feature>
<dbReference type="EMBL" id="AJIL01000070">
    <property type="protein sequence ID" value="KNE97286.1"/>
    <property type="molecule type" value="Genomic_DNA"/>
</dbReference>
<dbReference type="STRING" id="1165861.A0A0L0VDL4"/>
<feature type="compositionally biased region" description="Polar residues" evidence="1">
    <location>
        <begin position="1"/>
        <end position="18"/>
    </location>
</feature>
<evidence type="ECO:0000313" key="2">
    <source>
        <dbReference type="EMBL" id="KNE97286.1"/>
    </source>
</evidence>
<keyword evidence="3" id="KW-1185">Reference proteome</keyword>
<feature type="compositionally biased region" description="Polar residues" evidence="1">
    <location>
        <begin position="214"/>
        <end position="226"/>
    </location>
</feature>
<reference evidence="3" key="1">
    <citation type="submission" date="2014-03" db="EMBL/GenBank/DDBJ databases">
        <title>The Genome Sequence of Puccinia striiformis f. sp. tritici PST-78.</title>
        <authorList>
            <consortium name="The Broad Institute Genome Sequencing Platform"/>
            <person name="Cuomo C."/>
            <person name="Hulbert S."/>
            <person name="Chen X."/>
            <person name="Walker B."/>
            <person name="Young S.K."/>
            <person name="Zeng Q."/>
            <person name="Gargeya S."/>
            <person name="Fitzgerald M."/>
            <person name="Haas B."/>
            <person name="Abouelleil A."/>
            <person name="Alvarado L."/>
            <person name="Arachchi H.M."/>
            <person name="Berlin A.M."/>
            <person name="Chapman S.B."/>
            <person name="Goldberg J."/>
            <person name="Griggs A."/>
            <person name="Gujja S."/>
            <person name="Hansen M."/>
            <person name="Howarth C."/>
            <person name="Imamovic A."/>
            <person name="Larimer J."/>
            <person name="McCowan C."/>
            <person name="Montmayeur A."/>
            <person name="Murphy C."/>
            <person name="Neiman D."/>
            <person name="Pearson M."/>
            <person name="Priest M."/>
            <person name="Roberts A."/>
            <person name="Saif S."/>
            <person name="Shea T."/>
            <person name="Sisk P."/>
            <person name="Sykes S."/>
            <person name="Wortman J."/>
            <person name="Nusbaum C."/>
            <person name="Birren B."/>
        </authorList>
    </citation>
    <scope>NUCLEOTIDE SEQUENCE [LARGE SCALE GENOMIC DNA]</scope>
    <source>
        <strain evidence="3">race PST-78</strain>
    </source>
</reference>
<proteinExistence type="predicted"/>
<dbReference type="PANTHER" id="PTHR33324">
    <property type="entry name" value="EXPRESSED PROTEIN"/>
    <property type="match status" value="1"/>
</dbReference>
<dbReference type="PANTHER" id="PTHR33324:SF2">
    <property type="entry name" value="MYB_SANT-LIKE DNA-BINDING DOMAIN-CONTAINING PROTEIN"/>
    <property type="match status" value="1"/>
</dbReference>
<dbReference type="Proteomes" id="UP000054564">
    <property type="component" value="Unassembled WGS sequence"/>
</dbReference>
<organism evidence="2 3">
    <name type="scientific">Puccinia striiformis f. sp. tritici PST-78</name>
    <dbReference type="NCBI Taxonomy" id="1165861"/>
    <lineage>
        <taxon>Eukaryota</taxon>
        <taxon>Fungi</taxon>
        <taxon>Dikarya</taxon>
        <taxon>Basidiomycota</taxon>
        <taxon>Pucciniomycotina</taxon>
        <taxon>Pucciniomycetes</taxon>
        <taxon>Pucciniales</taxon>
        <taxon>Pucciniaceae</taxon>
        <taxon>Puccinia</taxon>
    </lineage>
</organism>